<dbReference type="EMBL" id="LAZR01002009">
    <property type="protein sequence ID" value="KKN35814.1"/>
    <property type="molecule type" value="Genomic_DNA"/>
</dbReference>
<sequence>MSRRVNQYRKPGPTQKTNKDLNAKFEDYIKKGNRITLEVIHLKVSKESVPSLTIDDLKNKDLRKALEGLLIYNYREKNYILLNK</sequence>
<evidence type="ECO:0000313" key="1">
    <source>
        <dbReference type="EMBL" id="KKN35814.1"/>
    </source>
</evidence>
<gene>
    <name evidence="1" type="ORF">LCGC14_0779820</name>
</gene>
<dbReference type="AlphaFoldDB" id="A0A0F9Q031"/>
<organism evidence="1">
    <name type="scientific">marine sediment metagenome</name>
    <dbReference type="NCBI Taxonomy" id="412755"/>
    <lineage>
        <taxon>unclassified sequences</taxon>
        <taxon>metagenomes</taxon>
        <taxon>ecological metagenomes</taxon>
    </lineage>
</organism>
<comment type="caution">
    <text evidence="1">The sequence shown here is derived from an EMBL/GenBank/DDBJ whole genome shotgun (WGS) entry which is preliminary data.</text>
</comment>
<name>A0A0F9Q031_9ZZZZ</name>
<protein>
    <submittedName>
        <fullName evidence="1">Uncharacterized protein</fullName>
    </submittedName>
</protein>
<accession>A0A0F9Q031</accession>
<proteinExistence type="predicted"/>
<reference evidence="1" key="1">
    <citation type="journal article" date="2015" name="Nature">
        <title>Complex archaea that bridge the gap between prokaryotes and eukaryotes.</title>
        <authorList>
            <person name="Spang A."/>
            <person name="Saw J.H."/>
            <person name="Jorgensen S.L."/>
            <person name="Zaremba-Niedzwiedzka K."/>
            <person name="Martijn J."/>
            <person name="Lind A.E."/>
            <person name="van Eijk R."/>
            <person name="Schleper C."/>
            <person name="Guy L."/>
            <person name="Ettema T.J."/>
        </authorList>
    </citation>
    <scope>NUCLEOTIDE SEQUENCE</scope>
</reference>